<sequence length="161" mass="19201">MFLVVKKSQLSYSVLRISRVKNPTLVQDVIIEHLFELKSLLYEIHFMRPTKLRLERERGELDNKTEICVTRQSFTEIEDLSRSRFSFQSFNPKVKKYDSDENCQKVQLEAPDEVDVTWQEAANYLSSAKHTINRKFTTKKEREKELNHQETKKEGFIRPKF</sequence>
<reference evidence="2 3" key="1">
    <citation type="submission" date="2015-01" db="EMBL/GenBank/DDBJ databases">
        <title>Evolution of Trichinella species and genotypes.</title>
        <authorList>
            <person name="Korhonen P.K."/>
            <person name="Edoardo P."/>
            <person name="Giuseppe L.R."/>
            <person name="Gasser R.B."/>
        </authorList>
    </citation>
    <scope>NUCLEOTIDE SEQUENCE [LARGE SCALE GENOMIC DNA]</scope>
    <source>
        <strain evidence="2">ISS176</strain>
    </source>
</reference>
<evidence type="ECO:0000313" key="3">
    <source>
        <dbReference type="Proteomes" id="UP000054826"/>
    </source>
</evidence>
<proteinExistence type="predicted"/>
<evidence type="ECO:0000313" key="2">
    <source>
        <dbReference type="EMBL" id="KRZ37851.1"/>
    </source>
</evidence>
<comment type="caution">
    <text evidence="2">The sequence shown here is derived from an EMBL/GenBank/DDBJ whole genome shotgun (WGS) entry which is preliminary data.</text>
</comment>
<dbReference type="EMBL" id="JYDV01000053">
    <property type="protein sequence ID" value="KRZ37851.1"/>
    <property type="molecule type" value="Genomic_DNA"/>
</dbReference>
<dbReference type="AlphaFoldDB" id="A0A0V1JSC5"/>
<dbReference type="InterPro" id="IPR019324">
    <property type="entry name" value="MPP6"/>
</dbReference>
<name>A0A0V1JSC5_TRIPS</name>
<evidence type="ECO:0000256" key="1">
    <source>
        <dbReference type="SAM" id="MobiDB-lite"/>
    </source>
</evidence>
<gene>
    <name evidence="2" type="primary">Mphosph6</name>
    <name evidence="2" type="ORF">T4C_8119</name>
</gene>
<dbReference type="Pfam" id="PF10175">
    <property type="entry name" value="MPP6"/>
    <property type="match status" value="1"/>
</dbReference>
<dbReference type="PANTHER" id="PTHR13582:SF0">
    <property type="entry name" value="M-PHASE PHOSPHOPROTEIN 6"/>
    <property type="match status" value="1"/>
</dbReference>
<dbReference type="Proteomes" id="UP000054826">
    <property type="component" value="Unassembled WGS sequence"/>
</dbReference>
<protein>
    <submittedName>
        <fullName evidence="2">M-phase phosphoprotein 6</fullName>
    </submittedName>
</protein>
<dbReference type="GO" id="GO:0000460">
    <property type="term" value="P:maturation of 5.8S rRNA"/>
    <property type="evidence" value="ECO:0007669"/>
    <property type="project" value="TreeGrafter"/>
</dbReference>
<dbReference type="PANTHER" id="PTHR13582">
    <property type="entry name" value="M-PHASE PHOSPHOPROTEIN 6"/>
    <property type="match status" value="1"/>
</dbReference>
<accession>A0A0V1JSC5</accession>
<organism evidence="2 3">
    <name type="scientific">Trichinella pseudospiralis</name>
    <name type="common">Parasitic roundworm</name>
    <dbReference type="NCBI Taxonomy" id="6337"/>
    <lineage>
        <taxon>Eukaryota</taxon>
        <taxon>Metazoa</taxon>
        <taxon>Ecdysozoa</taxon>
        <taxon>Nematoda</taxon>
        <taxon>Enoplea</taxon>
        <taxon>Dorylaimia</taxon>
        <taxon>Trichinellida</taxon>
        <taxon>Trichinellidae</taxon>
        <taxon>Trichinella</taxon>
    </lineage>
</organism>
<feature type="region of interest" description="Disordered" evidence="1">
    <location>
        <begin position="140"/>
        <end position="161"/>
    </location>
</feature>